<reference evidence="1" key="2">
    <citation type="journal article" date="2015" name="Fish Shellfish Immunol.">
        <title>Early steps in the European eel (Anguilla anguilla)-Vibrio vulnificus interaction in the gills: Role of the RtxA13 toxin.</title>
        <authorList>
            <person name="Callol A."/>
            <person name="Pajuelo D."/>
            <person name="Ebbesson L."/>
            <person name="Teles M."/>
            <person name="MacKenzie S."/>
            <person name="Amaro C."/>
        </authorList>
    </citation>
    <scope>NUCLEOTIDE SEQUENCE</scope>
</reference>
<sequence>MFPLAPPLTMQIYSLNNLIVPVIDRQQIIMGKRNRAGTNNAVC</sequence>
<dbReference type="AlphaFoldDB" id="A0A0E9SSX2"/>
<organism evidence="1">
    <name type="scientific">Anguilla anguilla</name>
    <name type="common">European freshwater eel</name>
    <name type="synonym">Muraena anguilla</name>
    <dbReference type="NCBI Taxonomy" id="7936"/>
    <lineage>
        <taxon>Eukaryota</taxon>
        <taxon>Metazoa</taxon>
        <taxon>Chordata</taxon>
        <taxon>Craniata</taxon>
        <taxon>Vertebrata</taxon>
        <taxon>Euteleostomi</taxon>
        <taxon>Actinopterygii</taxon>
        <taxon>Neopterygii</taxon>
        <taxon>Teleostei</taxon>
        <taxon>Anguilliformes</taxon>
        <taxon>Anguillidae</taxon>
        <taxon>Anguilla</taxon>
    </lineage>
</organism>
<proteinExistence type="predicted"/>
<protein>
    <submittedName>
        <fullName evidence="1">Uncharacterized protein</fullName>
    </submittedName>
</protein>
<reference evidence="1" key="1">
    <citation type="submission" date="2014-11" db="EMBL/GenBank/DDBJ databases">
        <authorList>
            <person name="Amaro Gonzalez C."/>
        </authorList>
    </citation>
    <scope>NUCLEOTIDE SEQUENCE</scope>
</reference>
<name>A0A0E9SSX2_ANGAN</name>
<evidence type="ECO:0000313" key="1">
    <source>
        <dbReference type="EMBL" id="JAH44459.1"/>
    </source>
</evidence>
<accession>A0A0E9SSX2</accession>
<dbReference type="EMBL" id="GBXM01064118">
    <property type="protein sequence ID" value="JAH44459.1"/>
    <property type="molecule type" value="Transcribed_RNA"/>
</dbReference>